<keyword evidence="2 5" id="KW-0812">Transmembrane</keyword>
<reference evidence="9 10" key="1">
    <citation type="submission" date="2018-11" db="EMBL/GenBank/DDBJ databases">
        <title>Novel bacteria species description.</title>
        <authorList>
            <person name="Han J.-H."/>
        </authorList>
    </citation>
    <scope>NUCLEOTIDE SEQUENCE [LARGE SCALE GENOMIC DNA]</scope>
    <source>
        <strain evidence="9 10">KCTC23259</strain>
    </source>
</reference>
<comment type="caution">
    <text evidence="9">The sequence shown here is derived from an EMBL/GenBank/DDBJ whole genome shotgun (WGS) entry which is preliminary data.</text>
</comment>
<accession>A0AAE3H4F0</accession>
<dbReference type="GO" id="GO:0008137">
    <property type="term" value="F:NADH dehydrogenase (ubiquinone) activity"/>
    <property type="evidence" value="ECO:0007669"/>
    <property type="project" value="InterPro"/>
</dbReference>
<keyword evidence="3 6" id="KW-1133">Transmembrane helix</keyword>
<evidence type="ECO:0000256" key="3">
    <source>
        <dbReference type="ARBA" id="ARBA00022989"/>
    </source>
</evidence>
<feature type="transmembrane region" description="Helical" evidence="6">
    <location>
        <begin position="31"/>
        <end position="54"/>
    </location>
</feature>
<keyword evidence="10" id="KW-1185">Reference proteome</keyword>
<gene>
    <name evidence="9" type="ORF">EGI31_13750</name>
</gene>
<dbReference type="Pfam" id="PF00662">
    <property type="entry name" value="Proton_antipo_N"/>
    <property type="match status" value="1"/>
</dbReference>
<feature type="transmembrane region" description="Helical" evidence="6">
    <location>
        <begin position="83"/>
        <end position="103"/>
    </location>
</feature>
<feature type="transmembrane region" description="Helical" evidence="6">
    <location>
        <begin position="115"/>
        <end position="133"/>
    </location>
</feature>
<proteinExistence type="predicted"/>
<dbReference type="Gene3D" id="1.20.5.2700">
    <property type="match status" value="1"/>
</dbReference>
<name>A0AAE3H4F0_9BACT</name>
<protein>
    <submittedName>
        <fullName evidence="9">NADH-quinone oxidoreductase subunit L</fullName>
    </submittedName>
</protein>
<evidence type="ECO:0000256" key="2">
    <source>
        <dbReference type="ARBA" id="ARBA00022692"/>
    </source>
</evidence>
<dbReference type="InterPro" id="IPR003945">
    <property type="entry name" value="NU5C-like"/>
</dbReference>
<dbReference type="GO" id="GO:0042773">
    <property type="term" value="P:ATP synthesis coupled electron transport"/>
    <property type="evidence" value="ECO:0007669"/>
    <property type="project" value="InterPro"/>
</dbReference>
<evidence type="ECO:0000256" key="5">
    <source>
        <dbReference type="RuleBase" id="RU000320"/>
    </source>
</evidence>
<evidence type="ECO:0000256" key="6">
    <source>
        <dbReference type="SAM" id="Phobius"/>
    </source>
</evidence>
<feature type="transmembrane region" description="Helical" evidence="6">
    <location>
        <begin position="512"/>
        <end position="533"/>
    </location>
</feature>
<dbReference type="Proteomes" id="UP001204144">
    <property type="component" value="Unassembled WGS sequence"/>
</dbReference>
<dbReference type="PANTHER" id="PTHR42829:SF2">
    <property type="entry name" value="NADH-UBIQUINONE OXIDOREDUCTASE CHAIN 5"/>
    <property type="match status" value="1"/>
</dbReference>
<feature type="transmembrane region" description="Helical" evidence="6">
    <location>
        <begin position="247"/>
        <end position="265"/>
    </location>
</feature>
<keyword evidence="4 6" id="KW-0472">Membrane</keyword>
<dbReference type="InterPro" id="IPR018393">
    <property type="entry name" value="NADHpl_OxRdtase_5_subgr"/>
</dbReference>
<dbReference type="EMBL" id="RJUF01000052">
    <property type="protein sequence ID" value="MCP9764015.1"/>
    <property type="molecule type" value="Genomic_DNA"/>
</dbReference>
<feature type="transmembrane region" description="Helical" evidence="6">
    <location>
        <begin position="206"/>
        <end position="226"/>
    </location>
</feature>
<feature type="domain" description="NADH:quinone oxidoreductase/Mrp antiporter transmembrane" evidence="7">
    <location>
        <begin position="134"/>
        <end position="421"/>
    </location>
</feature>
<dbReference type="NCBIfam" id="TIGR01974">
    <property type="entry name" value="NDH_I_L"/>
    <property type="match status" value="1"/>
</dbReference>
<dbReference type="GO" id="GO:0016020">
    <property type="term" value="C:membrane"/>
    <property type="evidence" value="ECO:0007669"/>
    <property type="project" value="UniProtKB-SubCell"/>
</dbReference>
<feature type="transmembrane region" description="Helical" evidence="6">
    <location>
        <begin position="139"/>
        <end position="157"/>
    </location>
</feature>
<dbReference type="AlphaFoldDB" id="A0AAE3H4F0"/>
<evidence type="ECO:0000256" key="1">
    <source>
        <dbReference type="ARBA" id="ARBA00004127"/>
    </source>
</evidence>
<feature type="transmembrane region" description="Helical" evidence="6">
    <location>
        <begin position="616"/>
        <end position="637"/>
    </location>
</feature>
<dbReference type="PRINTS" id="PR01434">
    <property type="entry name" value="NADHDHGNASE5"/>
</dbReference>
<feature type="transmembrane region" description="Helical" evidence="6">
    <location>
        <begin position="454"/>
        <end position="473"/>
    </location>
</feature>
<dbReference type="InterPro" id="IPR001516">
    <property type="entry name" value="Proton_antipo_N"/>
</dbReference>
<feature type="domain" description="NADH-Ubiquinone oxidoreductase (complex I) chain 5 N-terminal" evidence="8">
    <location>
        <begin position="66"/>
        <end position="116"/>
    </location>
</feature>
<dbReference type="GO" id="GO:0012505">
    <property type="term" value="C:endomembrane system"/>
    <property type="evidence" value="ECO:0007669"/>
    <property type="project" value="UniProtKB-SubCell"/>
</dbReference>
<feature type="transmembrane region" description="Helical" evidence="6">
    <location>
        <begin position="372"/>
        <end position="390"/>
    </location>
</feature>
<feature type="transmembrane region" description="Helical" evidence="6">
    <location>
        <begin position="178"/>
        <end position="194"/>
    </location>
</feature>
<feature type="transmembrane region" description="Helical" evidence="6">
    <location>
        <begin position="410"/>
        <end position="433"/>
    </location>
</feature>
<evidence type="ECO:0000259" key="7">
    <source>
        <dbReference type="Pfam" id="PF00361"/>
    </source>
</evidence>
<dbReference type="PANTHER" id="PTHR42829">
    <property type="entry name" value="NADH-UBIQUINONE OXIDOREDUCTASE CHAIN 5"/>
    <property type="match status" value="1"/>
</dbReference>
<sequence>MLMTPIALIPLFPLIGFLINGLGFGKISKSLVPIIGTGASLLSFACVLLAYLQFDGTPVVVNLFDWITVGDLNIKFAFQLDQLSLIMLFVITGVGTLIHLYSAGYMSHDEGYGKFFAYLNLFLFSMILLVLGANYLIMFIGWEGVGLCSYLLIGFWNKNTDYANAARKAFIMNRVGDLGFLVGIFLIIQTFGTLEYLEVFEKAKGFQIGDGIILAITFALFVGAMGKSAQIPLFTWLPDAMAGPTPVSALIHAATMVTSGIYMIVRSNVLYSLSPATLEFVAWIGLATALLGATIGLFQNDIKKVLAYSTVSQLGYMFLGLGVMAYSSGLFHVITHAFFKALLFLGAGSVIHAMSGDQDIRNMGGLWPKIKITAITFLVGTIAISGIPPFSGFFSKDEILAHVFEHNKLMWGLALLGSFMTAFYMFRLFFVTFKGNFRGTHEQEHHLHESPSSMTLPLIVLAALSIIGGAIGFPEIFHFPHKLNEFLSPIYEGSKLVNPEFGVIHIDHATEWILMGVSVLVAVVAIVFAFTVYGNGKNVPGSDESMSGIKKVVYDKYYIDELYNNVFVNPISSLSKFFGNVIDNKFIDGIVNNVGSLVNQTSAQVKRLQVGGTSSYLLFMTIGIILLLVYSLVPGLFESLKSVIK</sequence>
<comment type="subcellular location">
    <subcellularLocation>
        <location evidence="1">Endomembrane system</location>
        <topology evidence="1">Multi-pass membrane protein</topology>
    </subcellularLocation>
    <subcellularLocation>
        <location evidence="5">Membrane</location>
        <topology evidence="5">Multi-pass membrane protein</topology>
    </subcellularLocation>
</comment>
<evidence type="ECO:0000259" key="8">
    <source>
        <dbReference type="Pfam" id="PF00662"/>
    </source>
</evidence>
<evidence type="ECO:0000313" key="9">
    <source>
        <dbReference type="EMBL" id="MCP9764015.1"/>
    </source>
</evidence>
<organism evidence="9 10">
    <name type="scientific">Lacihabitans soyangensis</name>
    <dbReference type="NCBI Taxonomy" id="869394"/>
    <lineage>
        <taxon>Bacteria</taxon>
        <taxon>Pseudomonadati</taxon>
        <taxon>Bacteroidota</taxon>
        <taxon>Cytophagia</taxon>
        <taxon>Cytophagales</taxon>
        <taxon>Leadbetterellaceae</taxon>
        <taxon>Lacihabitans</taxon>
    </lineage>
</organism>
<feature type="transmembrane region" description="Helical" evidence="6">
    <location>
        <begin position="6"/>
        <end position="24"/>
    </location>
</feature>
<evidence type="ECO:0000256" key="4">
    <source>
        <dbReference type="ARBA" id="ARBA00023136"/>
    </source>
</evidence>
<dbReference type="GO" id="GO:0015990">
    <property type="term" value="P:electron transport coupled proton transport"/>
    <property type="evidence" value="ECO:0007669"/>
    <property type="project" value="TreeGrafter"/>
</dbReference>
<dbReference type="GO" id="GO:0003954">
    <property type="term" value="F:NADH dehydrogenase activity"/>
    <property type="evidence" value="ECO:0007669"/>
    <property type="project" value="TreeGrafter"/>
</dbReference>
<dbReference type="InterPro" id="IPR001750">
    <property type="entry name" value="ND/Mrp_TM"/>
</dbReference>
<dbReference type="Pfam" id="PF00361">
    <property type="entry name" value="Proton_antipo_M"/>
    <property type="match status" value="1"/>
</dbReference>
<evidence type="ECO:0000313" key="10">
    <source>
        <dbReference type="Proteomes" id="UP001204144"/>
    </source>
</evidence>
<feature type="transmembrane region" description="Helical" evidence="6">
    <location>
        <begin position="280"/>
        <end position="298"/>
    </location>
</feature>
<feature type="transmembrane region" description="Helical" evidence="6">
    <location>
        <begin position="305"/>
        <end position="327"/>
    </location>
</feature>
<dbReference type="NCBIfam" id="NF005141">
    <property type="entry name" value="PRK06590.1"/>
    <property type="match status" value="1"/>
</dbReference>
<feature type="transmembrane region" description="Helical" evidence="6">
    <location>
        <begin position="333"/>
        <end position="351"/>
    </location>
</feature>
<dbReference type="PRINTS" id="PR01435">
    <property type="entry name" value="NPOXDRDTASE5"/>
</dbReference>